<protein>
    <submittedName>
        <fullName evidence="1">Uncharacterized protein</fullName>
    </submittedName>
</protein>
<keyword evidence="2" id="KW-1185">Reference proteome</keyword>
<dbReference type="AlphaFoldDB" id="A0A8J6HQ12"/>
<organism evidence="1 2">
    <name type="scientific">Tenebrio molitor</name>
    <name type="common">Yellow mealworm beetle</name>
    <dbReference type="NCBI Taxonomy" id="7067"/>
    <lineage>
        <taxon>Eukaryota</taxon>
        <taxon>Metazoa</taxon>
        <taxon>Ecdysozoa</taxon>
        <taxon>Arthropoda</taxon>
        <taxon>Hexapoda</taxon>
        <taxon>Insecta</taxon>
        <taxon>Pterygota</taxon>
        <taxon>Neoptera</taxon>
        <taxon>Endopterygota</taxon>
        <taxon>Coleoptera</taxon>
        <taxon>Polyphaga</taxon>
        <taxon>Cucujiformia</taxon>
        <taxon>Tenebrionidae</taxon>
        <taxon>Tenebrio</taxon>
    </lineage>
</organism>
<gene>
    <name evidence="1" type="ORF">GEV33_004499</name>
</gene>
<proteinExistence type="predicted"/>
<reference evidence="1" key="1">
    <citation type="journal article" date="2020" name="J Insects Food Feed">
        <title>The yellow mealworm (Tenebrio molitor) genome: a resource for the emerging insects as food and feed industry.</title>
        <authorList>
            <person name="Eriksson T."/>
            <person name="Andere A."/>
            <person name="Kelstrup H."/>
            <person name="Emery V."/>
            <person name="Picard C."/>
        </authorList>
    </citation>
    <scope>NUCLEOTIDE SEQUENCE</scope>
    <source>
        <strain evidence="1">Stoneville</strain>
        <tissue evidence="1">Whole head</tissue>
    </source>
</reference>
<dbReference type="EMBL" id="JABDTM020017986">
    <property type="protein sequence ID" value="KAH0818292.1"/>
    <property type="molecule type" value="Genomic_DNA"/>
</dbReference>
<evidence type="ECO:0000313" key="1">
    <source>
        <dbReference type="EMBL" id="KAH0818292.1"/>
    </source>
</evidence>
<dbReference type="Proteomes" id="UP000719412">
    <property type="component" value="Unassembled WGS sequence"/>
</dbReference>
<reference evidence="1" key="2">
    <citation type="submission" date="2021-08" db="EMBL/GenBank/DDBJ databases">
        <authorList>
            <person name="Eriksson T."/>
        </authorList>
    </citation>
    <scope>NUCLEOTIDE SEQUENCE</scope>
    <source>
        <strain evidence="1">Stoneville</strain>
        <tissue evidence="1">Whole head</tissue>
    </source>
</reference>
<comment type="caution">
    <text evidence="1">The sequence shown here is derived from an EMBL/GenBank/DDBJ whole genome shotgun (WGS) entry which is preliminary data.</text>
</comment>
<name>A0A8J6HQ12_TENMO</name>
<accession>A0A8J6HQ12</accession>
<sequence>MFNSSLPQNYGPWRTYAAYDDGTAWSHAPHDGNAPAYDGYDANGTNGSYGCKATNGKSTTSNEKLTGLCKMGFY</sequence>
<evidence type="ECO:0000313" key="2">
    <source>
        <dbReference type="Proteomes" id="UP000719412"/>
    </source>
</evidence>